<accession>A0ABT4GMI1</accession>
<comment type="caution">
    <text evidence="1">The sequence shown here is derived from an EMBL/GenBank/DDBJ whole genome shotgun (WGS) entry which is preliminary data.</text>
</comment>
<reference evidence="1 2" key="1">
    <citation type="submission" date="2022-05" db="EMBL/GenBank/DDBJ databases">
        <title>Genome Sequencing of Bee-Associated Microbes.</title>
        <authorList>
            <person name="Dunlap C."/>
        </authorList>
    </citation>
    <scope>NUCLEOTIDE SEQUENCE [LARGE SCALE GENOMIC DNA]</scope>
    <source>
        <strain evidence="1 2">NRRL B-14421</strain>
    </source>
</reference>
<dbReference type="EMBL" id="JAMDMX010000141">
    <property type="protein sequence ID" value="MCY9697424.1"/>
    <property type="molecule type" value="Genomic_DNA"/>
</dbReference>
<organism evidence="1 2">
    <name type="scientific">Paenibacillus alginolyticus</name>
    <dbReference type="NCBI Taxonomy" id="59839"/>
    <lineage>
        <taxon>Bacteria</taxon>
        <taxon>Bacillati</taxon>
        <taxon>Bacillota</taxon>
        <taxon>Bacilli</taxon>
        <taxon>Bacillales</taxon>
        <taxon>Paenibacillaceae</taxon>
        <taxon>Paenibacillus</taxon>
    </lineage>
</organism>
<dbReference type="Proteomes" id="UP001527099">
    <property type="component" value="Unassembled WGS sequence"/>
</dbReference>
<sequence>MYLLHSSLENTTNQYRISLGR</sequence>
<keyword evidence="2" id="KW-1185">Reference proteome</keyword>
<evidence type="ECO:0000313" key="2">
    <source>
        <dbReference type="Proteomes" id="UP001527099"/>
    </source>
</evidence>
<protein>
    <submittedName>
        <fullName evidence="1">Uncharacterized protein</fullName>
    </submittedName>
</protein>
<name>A0ABT4GMI1_9BACL</name>
<proteinExistence type="predicted"/>
<evidence type="ECO:0000313" key="1">
    <source>
        <dbReference type="EMBL" id="MCY9697424.1"/>
    </source>
</evidence>
<gene>
    <name evidence="1" type="ORF">M5X19_31885</name>
</gene>